<sequence>MTSPKLKNSVMTKEDDKETTVDIIDENAVPEEVHKLYSFLDSKEFQERMFNCYIYAVRVVAIRTMTSGPAAPVNMFTGPRIRLRHATLLAAGGWIVPPMEERDPLGERGGFKKPPQPPAQRAMPIKLDHTGRKPPKYSGELAPIWDLPADPTLEDVYWMTWQLLSGTTYVGFQTGSGFGKDRDRNGRGDTAMLAQCPFDNPSGESLRYSATPKTDNDAGAGPSKDDGSGSGKDDESGPGKDDGSGPGKDDDSPTISDAELYDA</sequence>
<gene>
    <name evidence="2" type="ORF">QBC35DRAFT_245181</name>
</gene>
<feature type="region of interest" description="Disordered" evidence="1">
    <location>
        <begin position="107"/>
        <end position="133"/>
    </location>
</feature>
<feature type="region of interest" description="Disordered" evidence="1">
    <location>
        <begin position="178"/>
        <end position="263"/>
    </location>
</feature>
<evidence type="ECO:0000313" key="2">
    <source>
        <dbReference type="EMBL" id="KAK4192266.1"/>
    </source>
</evidence>
<evidence type="ECO:0000256" key="1">
    <source>
        <dbReference type="SAM" id="MobiDB-lite"/>
    </source>
</evidence>
<reference evidence="2" key="1">
    <citation type="journal article" date="2023" name="Mol. Phylogenet. Evol.">
        <title>Genome-scale phylogeny and comparative genomics of the fungal order Sordariales.</title>
        <authorList>
            <person name="Hensen N."/>
            <person name="Bonometti L."/>
            <person name="Westerberg I."/>
            <person name="Brannstrom I.O."/>
            <person name="Guillou S."/>
            <person name="Cros-Aarteil S."/>
            <person name="Calhoun S."/>
            <person name="Haridas S."/>
            <person name="Kuo A."/>
            <person name="Mondo S."/>
            <person name="Pangilinan J."/>
            <person name="Riley R."/>
            <person name="LaButti K."/>
            <person name="Andreopoulos B."/>
            <person name="Lipzen A."/>
            <person name="Chen C."/>
            <person name="Yan M."/>
            <person name="Daum C."/>
            <person name="Ng V."/>
            <person name="Clum A."/>
            <person name="Steindorff A."/>
            <person name="Ohm R.A."/>
            <person name="Martin F."/>
            <person name="Silar P."/>
            <person name="Natvig D.O."/>
            <person name="Lalanne C."/>
            <person name="Gautier V."/>
            <person name="Ament-Velasquez S.L."/>
            <person name="Kruys A."/>
            <person name="Hutchinson M.I."/>
            <person name="Powell A.J."/>
            <person name="Barry K."/>
            <person name="Miller A.N."/>
            <person name="Grigoriev I.V."/>
            <person name="Debuchy R."/>
            <person name="Gladieux P."/>
            <person name="Hiltunen Thoren M."/>
            <person name="Johannesson H."/>
        </authorList>
    </citation>
    <scope>NUCLEOTIDE SEQUENCE</scope>
    <source>
        <strain evidence="2">PSN309</strain>
    </source>
</reference>
<dbReference type="EMBL" id="MU864355">
    <property type="protein sequence ID" value="KAK4192266.1"/>
    <property type="molecule type" value="Genomic_DNA"/>
</dbReference>
<dbReference type="AlphaFoldDB" id="A0AAN6X272"/>
<protein>
    <submittedName>
        <fullName evidence="2">Uncharacterized protein</fullName>
    </submittedName>
</protein>
<comment type="caution">
    <text evidence="2">The sequence shown here is derived from an EMBL/GenBank/DDBJ whole genome shotgun (WGS) entry which is preliminary data.</text>
</comment>
<name>A0AAN6X272_9PEZI</name>
<feature type="compositionally biased region" description="Basic and acidic residues" evidence="1">
    <location>
        <begin position="223"/>
        <end position="251"/>
    </location>
</feature>
<reference evidence="2" key="2">
    <citation type="submission" date="2023-05" db="EMBL/GenBank/DDBJ databases">
        <authorList>
            <consortium name="Lawrence Berkeley National Laboratory"/>
            <person name="Steindorff A."/>
            <person name="Hensen N."/>
            <person name="Bonometti L."/>
            <person name="Westerberg I."/>
            <person name="Brannstrom I.O."/>
            <person name="Guillou S."/>
            <person name="Cros-Aarteil S."/>
            <person name="Calhoun S."/>
            <person name="Haridas S."/>
            <person name="Kuo A."/>
            <person name="Mondo S."/>
            <person name="Pangilinan J."/>
            <person name="Riley R."/>
            <person name="Labutti K."/>
            <person name="Andreopoulos B."/>
            <person name="Lipzen A."/>
            <person name="Chen C."/>
            <person name="Yanf M."/>
            <person name="Daum C."/>
            <person name="Ng V."/>
            <person name="Clum A."/>
            <person name="Ohm R."/>
            <person name="Martin F."/>
            <person name="Silar P."/>
            <person name="Natvig D."/>
            <person name="Lalanne C."/>
            <person name="Gautier V."/>
            <person name="Ament-Velasquez S.L."/>
            <person name="Kruys A."/>
            <person name="Hutchinson M.I."/>
            <person name="Powell A.J."/>
            <person name="Barry K."/>
            <person name="Miller A.N."/>
            <person name="Grigoriev I.V."/>
            <person name="Debuchy R."/>
            <person name="Gladieux P."/>
            <person name="Thoren M.H."/>
            <person name="Johannesson H."/>
        </authorList>
    </citation>
    <scope>NUCLEOTIDE SEQUENCE</scope>
    <source>
        <strain evidence="2">PSN309</strain>
    </source>
</reference>
<accession>A0AAN6X272</accession>
<keyword evidence="3" id="KW-1185">Reference proteome</keyword>
<proteinExistence type="predicted"/>
<dbReference type="Proteomes" id="UP001302126">
    <property type="component" value="Unassembled WGS sequence"/>
</dbReference>
<organism evidence="2 3">
    <name type="scientific">Podospora australis</name>
    <dbReference type="NCBI Taxonomy" id="1536484"/>
    <lineage>
        <taxon>Eukaryota</taxon>
        <taxon>Fungi</taxon>
        <taxon>Dikarya</taxon>
        <taxon>Ascomycota</taxon>
        <taxon>Pezizomycotina</taxon>
        <taxon>Sordariomycetes</taxon>
        <taxon>Sordariomycetidae</taxon>
        <taxon>Sordariales</taxon>
        <taxon>Podosporaceae</taxon>
        <taxon>Podospora</taxon>
    </lineage>
</organism>
<evidence type="ECO:0000313" key="3">
    <source>
        <dbReference type="Proteomes" id="UP001302126"/>
    </source>
</evidence>